<dbReference type="InterPro" id="IPR013149">
    <property type="entry name" value="ADH-like_C"/>
</dbReference>
<keyword evidence="3 6" id="KW-0479">Metal-binding</keyword>
<dbReference type="Gene3D" id="3.90.180.10">
    <property type="entry name" value="Medium-chain alcohol dehydrogenases, catalytic domain"/>
    <property type="match status" value="1"/>
</dbReference>
<dbReference type="PANTHER" id="PTHR43350">
    <property type="entry name" value="NAD-DEPENDENT ALCOHOL DEHYDROGENASE"/>
    <property type="match status" value="1"/>
</dbReference>
<evidence type="ECO:0000256" key="2">
    <source>
        <dbReference type="ARBA" id="ARBA00008072"/>
    </source>
</evidence>
<dbReference type="InterPro" id="IPR002328">
    <property type="entry name" value="ADH_Zn_CS"/>
</dbReference>
<organism evidence="8 9">
    <name type="scientific">Pseudoclavibacter endophyticus</name>
    <dbReference type="NCBI Taxonomy" id="1778590"/>
    <lineage>
        <taxon>Bacteria</taxon>
        <taxon>Bacillati</taxon>
        <taxon>Actinomycetota</taxon>
        <taxon>Actinomycetes</taxon>
        <taxon>Micrococcales</taxon>
        <taxon>Microbacteriaceae</taxon>
        <taxon>Pseudoclavibacter</taxon>
    </lineage>
</organism>
<evidence type="ECO:0000256" key="6">
    <source>
        <dbReference type="RuleBase" id="RU361277"/>
    </source>
</evidence>
<evidence type="ECO:0000256" key="5">
    <source>
        <dbReference type="ARBA" id="ARBA00023002"/>
    </source>
</evidence>
<dbReference type="GO" id="GO:0008270">
    <property type="term" value="F:zinc ion binding"/>
    <property type="evidence" value="ECO:0007669"/>
    <property type="project" value="InterPro"/>
</dbReference>
<evidence type="ECO:0000256" key="1">
    <source>
        <dbReference type="ARBA" id="ARBA00001947"/>
    </source>
</evidence>
<evidence type="ECO:0000256" key="3">
    <source>
        <dbReference type="ARBA" id="ARBA00022723"/>
    </source>
</evidence>
<comment type="cofactor">
    <cofactor evidence="1 6">
        <name>Zn(2+)</name>
        <dbReference type="ChEBI" id="CHEBI:29105"/>
    </cofactor>
</comment>
<dbReference type="Proteomes" id="UP000431744">
    <property type="component" value="Unassembled WGS sequence"/>
</dbReference>
<dbReference type="SMART" id="SM00829">
    <property type="entry name" value="PKS_ER"/>
    <property type="match status" value="1"/>
</dbReference>
<dbReference type="OrthoDB" id="334894at2"/>
<protein>
    <submittedName>
        <fullName evidence="8">Zinc-binding dehydrogenase</fullName>
    </submittedName>
</protein>
<dbReference type="PROSITE" id="PS00059">
    <property type="entry name" value="ADH_ZINC"/>
    <property type="match status" value="1"/>
</dbReference>
<dbReference type="SUPFAM" id="SSF51735">
    <property type="entry name" value="NAD(P)-binding Rossmann-fold domains"/>
    <property type="match status" value="1"/>
</dbReference>
<dbReference type="PANTHER" id="PTHR43350:SF21">
    <property type="entry name" value="S-NITROSOMYCOTHIOL REDUCTASE MSCR"/>
    <property type="match status" value="1"/>
</dbReference>
<dbReference type="InterPro" id="IPR011032">
    <property type="entry name" value="GroES-like_sf"/>
</dbReference>
<dbReference type="Gene3D" id="3.40.50.720">
    <property type="entry name" value="NAD(P)-binding Rossmann-like Domain"/>
    <property type="match status" value="1"/>
</dbReference>
<dbReference type="Pfam" id="PF00107">
    <property type="entry name" value="ADH_zinc_N"/>
    <property type="match status" value="1"/>
</dbReference>
<dbReference type="InterPro" id="IPR013154">
    <property type="entry name" value="ADH-like_N"/>
</dbReference>
<keyword evidence="4 6" id="KW-0862">Zinc</keyword>
<gene>
    <name evidence="8" type="ORF">F8O04_10030</name>
</gene>
<dbReference type="Pfam" id="PF08240">
    <property type="entry name" value="ADH_N"/>
    <property type="match status" value="1"/>
</dbReference>
<comment type="similarity">
    <text evidence="2 6">Belongs to the zinc-containing alcohol dehydrogenase family.</text>
</comment>
<dbReference type="InterPro" id="IPR036291">
    <property type="entry name" value="NAD(P)-bd_dom_sf"/>
</dbReference>
<comment type="caution">
    <text evidence="8">The sequence shown here is derived from an EMBL/GenBank/DDBJ whole genome shotgun (WGS) entry which is preliminary data.</text>
</comment>
<evidence type="ECO:0000313" key="8">
    <source>
        <dbReference type="EMBL" id="KAB1648061.1"/>
    </source>
</evidence>
<name>A0A6H9WPM6_9MICO</name>
<dbReference type="FunFam" id="3.40.50.720:FF:000003">
    <property type="entry name" value="S-(hydroxymethyl)glutathione dehydrogenase"/>
    <property type="match status" value="1"/>
</dbReference>
<keyword evidence="5" id="KW-0560">Oxidoreductase</keyword>
<feature type="domain" description="Enoyl reductase (ER)" evidence="7">
    <location>
        <begin position="8"/>
        <end position="357"/>
    </location>
</feature>
<keyword evidence="9" id="KW-1185">Reference proteome</keyword>
<accession>A0A6H9WPM6</accession>
<evidence type="ECO:0000313" key="9">
    <source>
        <dbReference type="Proteomes" id="UP000431744"/>
    </source>
</evidence>
<reference evidence="8 9" key="1">
    <citation type="submission" date="2019-09" db="EMBL/GenBank/DDBJ databases">
        <title>Phylogeny of genus Pseudoclavibacter and closely related genus.</title>
        <authorList>
            <person name="Li Y."/>
        </authorList>
    </citation>
    <scope>NUCLEOTIDE SEQUENCE [LARGE SCALE GENOMIC DNA]</scope>
    <source>
        <strain evidence="8 9">EGI 60007</strain>
    </source>
</reference>
<dbReference type="RefSeq" id="WP_158029256.1">
    <property type="nucleotide sequence ID" value="NZ_BMHG01000001.1"/>
</dbReference>
<dbReference type="SUPFAM" id="SSF50129">
    <property type="entry name" value="GroES-like"/>
    <property type="match status" value="1"/>
</dbReference>
<dbReference type="AlphaFoldDB" id="A0A6H9WPM6"/>
<dbReference type="EMBL" id="WBJY01000002">
    <property type="protein sequence ID" value="KAB1648061.1"/>
    <property type="molecule type" value="Genomic_DNA"/>
</dbReference>
<evidence type="ECO:0000259" key="7">
    <source>
        <dbReference type="SMART" id="SM00829"/>
    </source>
</evidence>
<sequence length="360" mass="37427">MLTALMRGVDQPVSIEEVEPLPAGPTDLVVEIEASGVCHSDISAMRGYLGLANPTIIGHEVSGTVLEVGTEVRGFTPGDRVIGSLVPQCGSCSWCLNGQTHLCATTMSVRERVRARTSDGLPVTAMLGLGAFAERMTIDQQLAVKVNSDLPSDQLALIGCGIATGAGAAMFTAGVRPGSSVAVVGCGGVGQAAVQGARIAGAAQIIAVDPISLKREHALRNGATHVVDPAAGGTPEQVRALTHGRGVDVAIEVVGIQATVLDAYHSARRGGTVATVGIPAPDTTISLPATDFFRAEKRVVGSYYGSTQVRTDFQKFADLIEAGRFDAESMITHHYRLPDVQQAFDDLEAGGVVRGVIRHD</sequence>
<evidence type="ECO:0000256" key="4">
    <source>
        <dbReference type="ARBA" id="ARBA00022833"/>
    </source>
</evidence>
<dbReference type="InterPro" id="IPR020843">
    <property type="entry name" value="ER"/>
</dbReference>
<proteinExistence type="inferred from homology"/>
<dbReference type="GO" id="GO:0016491">
    <property type="term" value="F:oxidoreductase activity"/>
    <property type="evidence" value="ECO:0007669"/>
    <property type="project" value="UniProtKB-KW"/>
</dbReference>